<evidence type="ECO:0000256" key="7">
    <source>
        <dbReference type="ARBA" id="ARBA00023033"/>
    </source>
</evidence>
<evidence type="ECO:0000313" key="10">
    <source>
        <dbReference type="Proteomes" id="UP000204221"/>
    </source>
</evidence>
<keyword evidence="10" id="KW-1185">Reference proteome</keyword>
<evidence type="ECO:0000313" key="9">
    <source>
        <dbReference type="EMBL" id="ASO19366.1"/>
    </source>
</evidence>
<dbReference type="InterPro" id="IPR002397">
    <property type="entry name" value="Cyt_P450_B"/>
</dbReference>
<dbReference type="AlphaFoldDB" id="A0A221W0Q8"/>
<evidence type="ECO:0000256" key="1">
    <source>
        <dbReference type="ARBA" id="ARBA00001971"/>
    </source>
</evidence>
<evidence type="ECO:0000256" key="4">
    <source>
        <dbReference type="ARBA" id="ARBA00022723"/>
    </source>
</evidence>
<dbReference type="GO" id="GO:0005506">
    <property type="term" value="F:iron ion binding"/>
    <property type="evidence" value="ECO:0007669"/>
    <property type="project" value="InterPro"/>
</dbReference>
<keyword evidence="7 8" id="KW-0503">Monooxygenase</keyword>
<protein>
    <submittedName>
        <fullName evidence="9">Cytochrome P450 116</fullName>
        <ecNumber evidence="9">1.14.-.-</ecNumber>
    </submittedName>
</protein>
<dbReference type="KEGG" id="ahg:AHOG_08605"/>
<dbReference type="InterPro" id="IPR036396">
    <property type="entry name" value="Cyt_P450_sf"/>
</dbReference>
<dbReference type="GO" id="GO:0004497">
    <property type="term" value="F:monooxygenase activity"/>
    <property type="evidence" value="ECO:0007669"/>
    <property type="project" value="UniProtKB-KW"/>
</dbReference>
<dbReference type="PANTHER" id="PTHR46696">
    <property type="entry name" value="P450, PUTATIVE (EUROFUNG)-RELATED"/>
    <property type="match status" value="1"/>
</dbReference>
<dbReference type="EC" id="1.14.-.-" evidence="9"/>
<dbReference type="PRINTS" id="PR00359">
    <property type="entry name" value="BP450"/>
</dbReference>
<evidence type="ECO:0000256" key="3">
    <source>
        <dbReference type="ARBA" id="ARBA00022617"/>
    </source>
</evidence>
<organism evidence="9 10">
    <name type="scientific">Actinoalloteichus hoggarensis</name>
    <dbReference type="NCBI Taxonomy" id="1470176"/>
    <lineage>
        <taxon>Bacteria</taxon>
        <taxon>Bacillati</taxon>
        <taxon>Actinomycetota</taxon>
        <taxon>Actinomycetes</taxon>
        <taxon>Pseudonocardiales</taxon>
        <taxon>Pseudonocardiaceae</taxon>
        <taxon>Actinoalloteichus</taxon>
    </lineage>
</organism>
<dbReference type="PRINTS" id="PR00385">
    <property type="entry name" value="P450"/>
</dbReference>
<name>A0A221W0Q8_9PSEU</name>
<dbReference type="PROSITE" id="PS00086">
    <property type="entry name" value="CYTOCHROME_P450"/>
    <property type="match status" value="1"/>
</dbReference>
<reference evidence="9 10" key="1">
    <citation type="submission" date="2017-07" db="EMBL/GenBank/DDBJ databases">
        <title>Complete genome sequence of Actinoalloteichus hoggarensis DSM 45943, type strain of Actinoalloteichus hoggarensis.</title>
        <authorList>
            <person name="Ruckert C."/>
            <person name="Nouioui I."/>
            <person name="Willmese J."/>
            <person name="van Wezel G."/>
            <person name="Klenk H.-P."/>
            <person name="Kalinowski J."/>
            <person name="Zotchev S.B."/>
        </authorList>
    </citation>
    <scope>NUCLEOTIDE SEQUENCE [LARGE SCALE GENOMIC DNA]</scope>
    <source>
        <strain evidence="9 10">DSM 45943</strain>
    </source>
</reference>
<dbReference type="PANTHER" id="PTHR46696:SF5">
    <property type="entry name" value="CYTOCHROME P450 BJ-1"/>
    <property type="match status" value="1"/>
</dbReference>
<evidence type="ECO:0000256" key="5">
    <source>
        <dbReference type="ARBA" id="ARBA00023002"/>
    </source>
</evidence>
<dbReference type="InterPro" id="IPR001128">
    <property type="entry name" value="Cyt_P450"/>
</dbReference>
<evidence type="ECO:0000256" key="8">
    <source>
        <dbReference type="RuleBase" id="RU000461"/>
    </source>
</evidence>
<dbReference type="Pfam" id="PF00067">
    <property type="entry name" value="p450"/>
    <property type="match status" value="2"/>
</dbReference>
<dbReference type="EMBL" id="CP022521">
    <property type="protein sequence ID" value="ASO19366.1"/>
    <property type="molecule type" value="Genomic_DNA"/>
</dbReference>
<evidence type="ECO:0000256" key="2">
    <source>
        <dbReference type="ARBA" id="ARBA00010617"/>
    </source>
</evidence>
<keyword evidence="6 8" id="KW-0408">Iron</keyword>
<keyword evidence="3 8" id="KW-0349">Heme</keyword>
<comment type="cofactor">
    <cofactor evidence="1">
        <name>heme</name>
        <dbReference type="ChEBI" id="CHEBI:30413"/>
    </cofactor>
</comment>
<dbReference type="GO" id="GO:0020037">
    <property type="term" value="F:heme binding"/>
    <property type="evidence" value="ECO:0007669"/>
    <property type="project" value="InterPro"/>
</dbReference>
<accession>A0A221W0Q8</accession>
<comment type="similarity">
    <text evidence="2 8">Belongs to the cytochrome P450 family.</text>
</comment>
<sequence>MHAASSASGSPGDIAIGMGDRPFAPYRRLVVDDAMLWAADGTAPSTDPGDLFPRLWDPPSVDAATPSVWYSEETDLWLVRRAADIRRVLADVDTFRPDNALDAFTPLSVPALRTLARAGFSLPPTLANNGTETHAGLRGVVASFVTPRRVEAAVPTIRRLVRSWLDDAVPDLRGGAVLDLAVPLARDLPARVLLHLLRVEGVDLAVLKAWSSASLELFWGVPDERRQRDLAVLAGDFHRWLRGRLAAADPSGSDLFAALRRHRLPDGSPLSTPAAVGVCYFLFIAGQETTTQLLAGLLHRMLGEPRRWGEIAAGAPGAAEACVEEFLRLAPPVPTWRRITAAPTVIDGVTVPAGARLLLLLGAAGTDGATSPHAGCPVPSTVLEGRPLGSAGGVAAPPADETGRRGPVLRVEPAGPGEFHPGRPNPRRHLAFGHGPHFCLGANLARTEAAVVLRTVASALPRLRRVEDDPPQLRLLSFRAPRRVLVTEAPPKG</sequence>
<keyword evidence="5 8" id="KW-0560">Oxidoreductase</keyword>
<dbReference type="SUPFAM" id="SSF48264">
    <property type="entry name" value="Cytochrome P450"/>
    <property type="match status" value="1"/>
</dbReference>
<evidence type="ECO:0000256" key="6">
    <source>
        <dbReference type="ARBA" id="ARBA00023004"/>
    </source>
</evidence>
<dbReference type="InterPro" id="IPR017972">
    <property type="entry name" value="Cyt_P450_CS"/>
</dbReference>
<dbReference type="Proteomes" id="UP000204221">
    <property type="component" value="Chromosome"/>
</dbReference>
<proteinExistence type="inferred from homology"/>
<keyword evidence="4 8" id="KW-0479">Metal-binding</keyword>
<dbReference type="GO" id="GO:0016705">
    <property type="term" value="F:oxidoreductase activity, acting on paired donors, with incorporation or reduction of molecular oxygen"/>
    <property type="evidence" value="ECO:0007669"/>
    <property type="project" value="InterPro"/>
</dbReference>
<gene>
    <name evidence="9" type="primary">thcB</name>
    <name evidence="9" type="ORF">AHOG_08605</name>
</gene>
<dbReference type="Gene3D" id="1.10.630.10">
    <property type="entry name" value="Cytochrome P450"/>
    <property type="match status" value="1"/>
</dbReference>